<feature type="non-terminal residue" evidence="2">
    <location>
        <position position="94"/>
    </location>
</feature>
<feature type="region of interest" description="Disordered" evidence="1">
    <location>
        <begin position="39"/>
        <end position="94"/>
    </location>
</feature>
<dbReference type="EMBL" id="LXQA010390365">
    <property type="protein sequence ID" value="MCI48704.1"/>
    <property type="molecule type" value="Genomic_DNA"/>
</dbReference>
<protein>
    <submittedName>
        <fullName evidence="2">Uncharacterized protein</fullName>
    </submittedName>
</protein>
<keyword evidence="3" id="KW-1185">Reference proteome</keyword>
<name>A0A392SKH1_9FABA</name>
<evidence type="ECO:0000313" key="3">
    <source>
        <dbReference type="Proteomes" id="UP000265520"/>
    </source>
</evidence>
<dbReference type="AlphaFoldDB" id="A0A392SKH1"/>
<organism evidence="2 3">
    <name type="scientific">Trifolium medium</name>
    <dbReference type="NCBI Taxonomy" id="97028"/>
    <lineage>
        <taxon>Eukaryota</taxon>
        <taxon>Viridiplantae</taxon>
        <taxon>Streptophyta</taxon>
        <taxon>Embryophyta</taxon>
        <taxon>Tracheophyta</taxon>
        <taxon>Spermatophyta</taxon>
        <taxon>Magnoliopsida</taxon>
        <taxon>eudicotyledons</taxon>
        <taxon>Gunneridae</taxon>
        <taxon>Pentapetalae</taxon>
        <taxon>rosids</taxon>
        <taxon>fabids</taxon>
        <taxon>Fabales</taxon>
        <taxon>Fabaceae</taxon>
        <taxon>Papilionoideae</taxon>
        <taxon>50 kb inversion clade</taxon>
        <taxon>NPAAA clade</taxon>
        <taxon>Hologalegina</taxon>
        <taxon>IRL clade</taxon>
        <taxon>Trifolieae</taxon>
        <taxon>Trifolium</taxon>
    </lineage>
</organism>
<evidence type="ECO:0000313" key="2">
    <source>
        <dbReference type="EMBL" id="MCI48704.1"/>
    </source>
</evidence>
<evidence type="ECO:0000256" key="1">
    <source>
        <dbReference type="SAM" id="MobiDB-lite"/>
    </source>
</evidence>
<reference evidence="2 3" key="1">
    <citation type="journal article" date="2018" name="Front. Plant Sci.">
        <title>Red Clover (Trifolium pratense) and Zigzag Clover (T. medium) - A Picture of Genomic Similarities and Differences.</title>
        <authorList>
            <person name="Dluhosova J."/>
            <person name="Istvanek J."/>
            <person name="Nedelnik J."/>
            <person name="Repkova J."/>
        </authorList>
    </citation>
    <scope>NUCLEOTIDE SEQUENCE [LARGE SCALE GENOMIC DNA]</scope>
    <source>
        <strain evidence="3">cv. 10/8</strain>
        <tissue evidence="2">Leaf</tissue>
    </source>
</reference>
<comment type="caution">
    <text evidence="2">The sequence shown here is derived from an EMBL/GenBank/DDBJ whole genome shotgun (WGS) entry which is preliminary data.</text>
</comment>
<sequence>MRTVFEDDWLSYLAKSEQKKLDPDAAVIPEVQLIVGEMDPAKGKRKRRGEVVMASKIPKKDGSPSSQVVDLEAGGSPRPKGTRTLRSRSASATG</sequence>
<dbReference type="Proteomes" id="UP000265520">
    <property type="component" value="Unassembled WGS sequence"/>
</dbReference>
<proteinExistence type="predicted"/>
<accession>A0A392SKH1</accession>